<dbReference type="GeneTree" id="ENSGT00940000168031"/>
<feature type="region of interest" description="Disordered" evidence="1">
    <location>
        <begin position="190"/>
        <end position="217"/>
    </location>
</feature>
<reference evidence="2" key="2">
    <citation type="submission" date="2025-09" db="UniProtKB">
        <authorList>
            <consortium name="Ensembl"/>
        </authorList>
    </citation>
    <scope>IDENTIFICATION</scope>
</reference>
<dbReference type="AlphaFoldDB" id="A0A3Q0S2Z1"/>
<keyword evidence="3" id="KW-1185">Reference proteome</keyword>
<feature type="compositionally biased region" description="Basic and acidic residues" evidence="1">
    <location>
        <begin position="191"/>
        <end position="206"/>
    </location>
</feature>
<dbReference type="PANTHER" id="PTHR33861">
    <property type="entry name" value="PROTEIN CBG18333"/>
    <property type="match status" value="1"/>
</dbReference>
<dbReference type="GO" id="GO:0005634">
    <property type="term" value="C:nucleus"/>
    <property type="evidence" value="ECO:0007669"/>
    <property type="project" value="TreeGrafter"/>
</dbReference>
<evidence type="ECO:0000313" key="2">
    <source>
        <dbReference type="Ensembl" id="ENSACIP00000014860.1"/>
    </source>
</evidence>
<name>A0A3Q0S2Z1_AMPCI</name>
<accession>A0A3Q0S2Z1</accession>
<proteinExistence type="predicted"/>
<dbReference type="GO" id="GO:0007144">
    <property type="term" value="P:female meiosis I"/>
    <property type="evidence" value="ECO:0007669"/>
    <property type="project" value="TreeGrafter"/>
</dbReference>
<evidence type="ECO:0000313" key="3">
    <source>
        <dbReference type="Proteomes" id="UP000261340"/>
    </source>
</evidence>
<dbReference type="OMA" id="EQWKCLE"/>
<organism evidence="2 3">
    <name type="scientific">Amphilophus citrinellus</name>
    <name type="common">Midas cichlid</name>
    <name type="synonym">Cichlasoma citrinellum</name>
    <dbReference type="NCBI Taxonomy" id="61819"/>
    <lineage>
        <taxon>Eukaryota</taxon>
        <taxon>Metazoa</taxon>
        <taxon>Chordata</taxon>
        <taxon>Craniata</taxon>
        <taxon>Vertebrata</taxon>
        <taxon>Euteleostomi</taxon>
        <taxon>Actinopterygii</taxon>
        <taxon>Neopterygii</taxon>
        <taxon>Teleostei</taxon>
        <taxon>Neoteleostei</taxon>
        <taxon>Acanthomorphata</taxon>
        <taxon>Ovalentaria</taxon>
        <taxon>Cichlomorphae</taxon>
        <taxon>Cichliformes</taxon>
        <taxon>Cichlidae</taxon>
        <taxon>New World cichlids</taxon>
        <taxon>Cichlasomatinae</taxon>
        <taxon>Heroini</taxon>
        <taxon>Amphilophus</taxon>
    </lineage>
</organism>
<sequence>LMYLGENTYYGMASAMTTSMFMNHGGPVIQLYFHLDQCYEQWRCLEKERKRVCYKDPILCLDVTPGVTNSNLPKTPPNPSGVDHLLVNQTREQAKVANLLERMECLCGTPLPKNIHAALNRHHMAIWITQSRFKEDIVNMTKHQWQRLHFMKDRDAMLVSMALKDLATTTRKLRTALWCALQMTLPNPIKTQDHHTNKEDTNKERCPSPFEGYSFRL</sequence>
<evidence type="ECO:0000256" key="1">
    <source>
        <dbReference type="SAM" id="MobiDB-lite"/>
    </source>
</evidence>
<dbReference type="PANTHER" id="PTHR33861:SF4">
    <property type="entry name" value="MEIOSIS-SPECIFIC COILED-COIL DOMAIN-CONTAINING PROTEIN MEIOC"/>
    <property type="match status" value="1"/>
</dbReference>
<dbReference type="Proteomes" id="UP000261340">
    <property type="component" value="Unplaced"/>
</dbReference>
<dbReference type="GO" id="GO:0048255">
    <property type="term" value="P:mRNA stabilization"/>
    <property type="evidence" value="ECO:0007669"/>
    <property type="project" value="TreeGrafter"/>
</dbReference>
<protein>
    <submittedName>
        <fullName evidence="2">Uncharacterized protein</fullName>
    </submittedName>
</protein>
<dbReference type="InterPro" id="IPR027963">
    <property type="entry name" value="MEIOC"/>
</dbReference>
<dbReference type="GO" id="GO:0007141">
    <property type="term" value="P:male meiosis I"/>
    <property type="evidence" value="ECO:0007669"/>
    <property type="project" value="TreeGrafter"/>
</dbReference>
<dbReference type="GO" id="GO:0005737">
    <property type="term" value="C:cytoplasm"/>
    <property type="evidence" value="ECO:0007669"/>
    <property type="project" value="TreeGrafter"/>
</dbReference>
<dbReference type="Pfam" id="PF15189">
    <property type="entry name" value="MEIOC"/>
    <property type="match status" value="1"/>
</dbReference>
<reference evidence="2" key="1">
    <citation type="submission" date="2025-08" db="UniProtKB">
        <authorList>
            <consortium name="Ensembl"/>
        </authorList>
    </citation>
    <scope>IDENTIFICATION</scope>
</reference>
<dbReference type="Ensembl" id="ENSACIT00000015256.1">
    <property type="protein sequence ID" value="ENSACIP00000014860.1"/>
    <property type="gene ID" value="ENSACIG00000011536.1"/>
</dbReference>